<dbReference type="AlphaFoldDB" id="A0A239FI46"/>
<keyword evidence="8" id="KW-1185">Reference proteome</keyword>
<comment type="similarity">
    <text evidence="6">Belongs to the heme-containing dehydratase family.</text>
</comment>
<name>A0A239FI46_9NOCA</name>
<evidence type="ECO:0000256" key="4">
    <source>
        <dbReference type="ARBA" id="ARBA00023004"/>
    </source>
</evidence>
<evidence type="ECO:0000256" key="6">
    <source>
        <dbReference type="ARBA" id="ARBA00034312"/>
    </source>
</evidence>
<dbReference type="Pfam" id="PF13816">
    <property type="entry name" value="Dehydratase_hem"/>
    <property type="match status" value="1"/>
</dbReference>
<gene>
    <name evidence="7" type="ORF">SAMN05421642_103291</name>
</gene>
<keyword evidence="5" id="KW-0456">Lyase</keyword>
<evidence type="ECO:0000256" key="1">
    <source>
        <dbReference type="ARBA" id="ARBA00001970"/>
    </source>
</evidence>
<keyword evidence="4" id="KW-0408">Iron</keyword>
<evidence type="ECO:0000313" key="8">
    <source>
        <dbReference type="Proteomes" id="UP000198327"/>
    </source>
</evidence>
<sequence>MSDLESAIPDHLVVPRSCPRRTPATYEPPFPSYVARFPVSTKRVVMAYFGIQGAAGDSPWGLDGPPRSDRARYVDEEGIDTTVFIGYWDDMAAFDRWYLATGHCWTDTDGRFVEIIRPTVDRYETLFSSTGRLEGVATLTDSLSGTIEEHAYWGGVRDRIPLSQTDPMTPVGMPEIAGDGNKVRIVPHENICLIRSGQDWADTEGSEREMYLRDVEPVLRAGMDFLRDDGLSIGCFANRYMTVVDENGNDLDKSFGMSWWRSLAELEAWAESHPTHVDIFGAALKYLSTMGPAASLRLYHEVTVATADEQFFEYSGCHERTGLLRTASVRSTL</sequence>
<organism evidence="7 8">
    <name type="scientific">Rhodococcoides kyotonense</name>
    <dbReference type="NCBI Taxonomy" id="398843"/>
    <lineage>
        <taxon>Bacteria</taxon>
        <taxon>Bacillati</taxon>
        <taxon>Actinomycetota</taxon>
        <taxon>Actinomycetes</taxon>
        <taxon>Mycobacteriales</taxon>
        <taxon>Nocardiaceae</taxon>
        <taxon>Rhodococcoides</taxon>
    </lineage>
</organism>
<dbReference type="Proteomes" id="UP000198327">
    <property type="component" value="Unassembled WGS sequence"/>
</dbReference>
<evidence type="ECO:0000313" key="7">
    <source>
        <dbReference type="EMBL" id="SNS56208.1"/>
    </source>
</evidence>
<keyword evidence="2" id="KW-0349">Heme</keyword>
<dbReference type="GO" id="GO:0046872">
    <property type="term" value="F:metal ion binding"/>
    <property type="evidence" value="ECO:0007669"/>
    <property type="project" value="UniProtKB-KW"/>
</dbReference>
<keyword evidence="3" id="KW-0479">Metal-binding</keyword>
<dbReference type="OrthoDB" id="3807625at2"/>
<proteinExistence type="inferred from homology"/>
<evidence type="ECO:0000256" key="2">
    <source>
        <dbReference type="ARBA" id="ARBA00022617"/>
    </source>
</evidence>
<evidence type="ECO:0000256" key="5">
    <source>
        <dbReference type="ARBA" id="ARBA00023239"/>
    </source>
</evidence>
<dbReference type="GO" id="GO:0016829">
    <property type="term" value="F:lyase activity"/>
    <property type="evidence" value="ECO:0007669"/>
    <property type="project" value="UniProtKB-KW"/>
</dbReference>
<dbReference type="EMBL" id="FZOW01000003">
    <property type="protein sequence ID" value="SNS56208.1"/>
    <property type="molecule type" value="Genomic_DNA"/>
</dbReference>
<dbReference type="InterPro" id="IPR025702">
    <property type="entry name" value="OXD"/>
</dbReference>
<comment type="cofactor">
    <cofactor evidence="1">
        <name>heme b</name>
        <dbReference type="ChEBI" id="CHEBI:60344"/>
    </cofactor>
</comment>
<protein>
    <submittedName>
        <fullName evidence="7">Aldoxime dehydratase</fullName>
    </submittedName>
</protein>
<reference evidence="8" key="1">
    <citation type="submission" date="2017-06" db="EMBL/GenBank/DDBJ databases">
        <authorList>
            <person name="Varghese N."/>
            <person name="Submissions S."/>
        </authorList>
    </citation>
    <scope>NUCLEOTIDE SEQUENCE [LARGE SCALE GENOMIC DNA]</scope>
    <source>
        <strain evidence="8">JCM 23211</strain>
    </source>
</reference>
<evidence type="ECO:0000256" key="3">
    <source>
        <dbReference type="ARBA" id="ARBA00022723"/>
    </source>
</evidence>
<accession>A0A239FI46</accession>
<dbReference type="RefSeq" id="WP_089244419.1">
    <property type="nucleotide sequence ID" value="NZ_FZOW01000003.1"/>
</dbReference>